<feature type="domain" description="IPT/TIG" evidence="4">
    <location>
        <begin position="598"/>
        <end position="685"/>
    </location>
</feature>
<evidence type="ECO:0000256" key="2">
    <source>
        <dbReference type="PROSITE-ProRule" id="PRU00023"/>
    </source>
</evidence>
<dbReference type="GO" id="GO:0003712">
    <property type="term" value="F:transcription coregulator activity"/>
    <property type="evidence" value="ECO:0007669"/>
    <property type="project" value="TreeGrafter"/>
</dbReference>
<gene>
    <name evidence="5" type="ORF">B0F90DRAFT_1700490</name>
</gene>
<dbReference type="Pfam" id="PF01833">
    <property type="entry name" value="TIG"/>
    <property type="match status" value="1"/>
</dbReference>
<dbReference type="EMBL" id="WTXG01000005">
    <property type="protein sequence ID" value="KAI0305727.1"/>
    <property type="molecule type" value="Genomic_DNA"/>
</dbReference>
<feature type="region of interest" description="Disordered" evidence="3">
    <location>
        <begin position="373"/>
        <end position="518"/>
    </location>
</feature>
<dbReference type="AlphaFoldDB" id="A0AAD4QPK5"/>
<evidence type="ECO:0000313" key="6">
    <source>
        <dbReference type="Proteomes" id="UP001203297"/>
    </source>
</evidence>
<dbReference type="SMART" id="SM00248">
    <property type="entry name" value="ANK"/>
    <property type="match status" value="2"/>
</dbReference>
<dbReference type="Gene3D" id="2.60.40.10">
    <property type="entry name" value="Immunoglobulins"/>
    <property type="match status" value="1"/>
</dbReference>
<dbReference type="InterPro" id="IPR002909">
    <property type="entry name" value="IPT_dom"/>
</dbReference>
<keyword evidence="1 2" id="KW-0040">ANK repeat</keyword>
<evidence type="ECO:0000256" key="1">
    <source>
        <dbReference type="ARBA" id="ARBA00023043"/>
    </source>
</evidence>
<dbReference type="InterPro" id="IPR036770">
    <property type="entry name" value="Ankyrin_rpt-contain_sf"/>
</dbReference>
<feature type="region of interest" description="Disordered" evidence="3">
    <location>
        <begin position="141"/>
        <end position="171"/>
    </location>
</feature>
<feature type="region of interest" description="Disordered" evidence="3">
    <location>
        <begin position="1011"/>
        <end position="1034"/>
    </location>
</feature>
<dbReference type="Pfam" id="PF12796">
    <property type="entry name" value="Ank_2"/>
    <property type="match status" value="1"/>
</dbReference>
<feature type="repeat" description="ANK" evidence="2">
    <location>
        <begin position="826"/>
        <end position="858"/>
    </location>
</feature>
<name>A0AAD4QPK5_9AGAM</name>
<dbReference type="Pfam" id="PF25603">
    <property type="entry name" value="SPT23_MGA2_DBD"/>
    <property type="match status" value="1"/>
</dbReference>
<protein>
    <recommendedName>
        <fullName evidence="4">IPT/TIG domain-containing protein</fullName>
    </recommendedName>
</protein>
<dbReference type="InterPro" id="IPR057962">
    <property type="entry name" value="SPT23_MGA2_DBD"/>
</dbReference>
<feature type="compositionally biased region" description="Pro residues" evidence="3">
    <location>
        <begin position="141"/>
        <end position="156"/>
    </location>
</feature>
<dbReference type="SMART" id="SM00429">
    <property type="entry name" value="IPT"/>
    <property type="match status" value="1"/>
</dbReference>
<dbReference type="SUPFAM" id="SSF48403">
    <property type="entry name" value="Ankyrin repeat"/>
    <property type="match status" value="1"/>
</dbReference>
<dbReference type="GO" id="GO:0003690">
    <property type="term" value="F:double-stranded DNA binding"/>
    <property type="evidence" value="ECO:0007669"/>
    <property type="project" value="TreeGrafter"/>
</dbReference>
<keyword evidence="6" id="KW-1185">Reference proteome</keyword>
<dbReference type="PROSITE" id="PS50088">
    <property type="entry name" value="ANK_REPEAT"/>
    <property type="match status" value="2"/>
</dbReference>
<feature type="compositionally biased region" description="Low complexity" evidence="3">
    <location>
        <begin position="469"/>
        <end position="487"/>
    </location>
</feature>
<dbReference type="PANTHER" id="PTHR23335:SF1">
    <property type="entry name" value="CALMODULIN-BINDING TRANSCRIPTION ACTIVATOR, ISOFORM F"/>
    <property type="match status" value="1"/>
</dbReference>
<evidence type="ECO:0000259" key="4">
    <source>
        <dbReference type="SMART" id="SM00429"/>
    </source>
</evidence>
<dbReference type="CDD" id="cd00102">
    <property type="entry name" value="IPT"/>
    <property type="match status" value="1"/>
</dbReference>
<dbReference type="InterPro" id="IPR002110">
    <property type="entry name" value="Ankyrin_rpt"/>
</dbReference>
<feature type="repeat" description="ANK" evidence="2">
    <location>
        <begin position="793"/>
        <end position="825"/>
    </location>
</feature>
<dbReference type="Gene3D" id="1.25.40.20">
    <property type="entry name" value="Ankyrin repeat-containing domain"/>
    <property type="match status" value="1"/>
</dbReference>
<dbReference type="PANTHER" id="PTHR23335">
    <property type="entry name" value="CALMODULIN-BINDING TRANSCRIPTION ACTIVATOR CAMTA"/>
    <property type="match status" value="1"/>
</dbReference>
<reference evidence="5" key="1">
    <citation type="journal article" date="2022" name="New Phytol.">
        <title>Evolutionary transition to the ectomycorrhizal habit in the genomes of a hyperdiverse lineage of mushroom-forming fungi.</title>
        <authorList>
            <person name="Looney B."/>
            <person name="Miyauchi S."/>
            <person name="Morin E."/>
            <person name="Drula E."/>
            <person name="Courty P.E."/>
            <person name="Kohler A."/>
            <person name="Kuo A."/>
            <person name="LaButti K."/>
            <person name="Pangilinan J."/>
            <person name="Lipzen A."/>
            <person name="Riley R."/>
            <person name="Andreopoulos W."/>
            <person name="He G."/>
            <person name="Johnson J."/>
            <person name="Nolan M."/>
            <person name="Tritt A."/>
            <person name="Barry K.W."/>
            <person name="Grigoriev I.V."/>
            <person name="Nagy L.G."/>
            <person name="Hibbett D."/>
            <person name="Henrissat B."/>
            <person name="Matheny P.B."/>
            <person name="Labbe J."/>
            <person name="Martin F.M."/>
        </authorList>
    </citation>
    <scope>NUCLEOTIDE SEQUENCE</scope>
    <source>
        <strain evidence="5">BPL690</strain>
    </source>
</reference>
<dbReference type="GO" id="GO:0006357">
    <property type="term" value="P:regulation of transcription by RNA polymerase II"/>
    <property type="evidence" value="ECO:0007669"/>
    <property type="project" value="TreeGrafter"/>
</dbReference>
<dbReference type="PROSITE" id="PS50297">
    <property type="entry name" value="ANK_REP_REGION"/>
    <property type="match status" value="2"/>
</dbReference>
<accession>A0AAD4QPK5</accession>
<dbReference type="InterPro" id="IPR013783">
    <property type="entry name" value="Ig-like_fold"/>
</dbReference>
<dbReference type="GO" id="GO:0005634">
    <property type="term" value="C:nucleus"/>
    <property type="evidence" value="ECO:0007669"/>
    <property type="project" value="TreeGrafter"/>
</dbReference>
<dbReference type="Proteomes" id="UP001203297">
    <property type="component" value="Unassembled WGS sequence"/>
</dbReference>
<comment type="caution">
    <text evidence="5">The sequence shown here is derived from an EMBL/GenBank/DDBJ whole genome shotgun (WGS) entry which is preliminary data.</text>
</comment>
<dbReference type="SUPFAM" id="SSF81296">
    <property type="entry name" value="E set domains"/>
    <property type="match status" value="1"/>
</dbReference>
<organism evidence="5 6">
    <name type="scientific">Multifurca ochricompacta</name>
    <dbReference type="NCBI Taxonomy" id="376703"/>
    <lineage>
        <taxon>Eukaryota</taxon>
        <taxon>Fungi</taxon>
        <taxon>Dikarya</taxon>
        <taxon>Basidiomycota</taxon>
        <taxon>Agaricomycotina</taxon>
        <taxon>Agaricomycetes</taxon>
        <taxon>Russulales</taxon>
        <taxon>Russulaceae</taxon>
        <taxon>Multifurca</taxon>
    </lineage>
</organism>
<sequence length="1174" mass="127023">MSSSSSSQTATASRSPSPTTPSTPDSSDNIQLTPFRTTIDLSTWYKTLSAEPTSPSAVYWDENPPRFFNPAKEDGANILSLDDLIQDSAYDDSSSPGLSTTAVPTVPSKVIRTPISNTPSTSPSHPFMDCDLSPAVTMVPPQVPISPTKPVPPPASQPRKKNPSASQTVVYPPKESCSNLAIMVPSIPEGGTKSRVETQVRVTVDLAYASATAGEQPSQYDRVGSWKWLRLPKGTATKKRTRKEGKIDPLIEDTLQLTVEITCASPPHSRVVCCSSCQGREAKRVARKLAQRVRPQRYDSDSPEAANAAANGTTEPFNIVQFNCPEVLSFSSGTVVFPLRITCYCRHHRERVGFHVHFTMSDHTGRIVGTGTTHPIMITDDHKSTGANTKQPPPAEADWLQLSGDAAPEKATSSKRKHSHTPEITSDQGKKRLKMNGTSYGDSKGFSRRSSSGSLDSPSAFTSALPTRATTPQPASSGSPSQFSSTAPPSPRISPRFIVPGAEVPLPSPRPSVASPGGPEPAILDTSEVLLSAQPLLDMTPLAVAERGVSPATFLPTAPPSPVAISVPQYQLLQDPLASAPLPFMFFPEPPPMTPISQPRIHRLIPSSGPIIGGIEVTVLGSNFHPSFQLNCIFGDVMASSTQRWSDNTLVCILPPRATSGVVAVWLGGFQKEEDGTPPCLFTYTDESDRALMELALQVVGLKMTGKLEDAKSVAMRIVGPPNEDTQSGSSVPNAMQLATDSISLGLRSALHHMGPWSGLEKMVVDLLSLLDIRMDTPSRVSLAKAMDLKTGGGQTLLHFAAFLNYPTLVSFLIEHQADKDARDHNGYTALHFASLVGAQGCAAILLDAGADVEIVNVEGKTAQELAAFNFSDLQVEDSVADGESRWGDGEDSEDEMVHNPVLSRHPSRVFRRGIEVAPLSSSEDDSHHIPEKLGKENEDNGVDEKRAATFMRTIQRTLARVQPKDGIIPNMPHLALPQLLQLPGMPGVPWGALPQIPTVFPVYVPWPASLRTSRGSDTDTDTGGPVPPKGKMRSLLTPQEWLALLEKYWLAQGPQAAMEMHDGELPPVYTPRAEDESEQPVAGSSMSLPERPVTRQVGYDTGPVPDDREVNAYEYLPRKKQARQIQNKEDRMLLLFWIPILLRDCPLWAFTHVVRIAVHSVRTIGPLRAVLRL</sequence>
<evidence type="ECO:0000313" key="5">
    <source>
        <dbReference type="EMBL" id="KAI0305727.1"/>
    </source>
</evidence>
<feature type="compositionally biased region" description="Low complexity" evidence="3">
    <location>
        <begin position="441"/>
        <end position="459"/>
    </location>
</feature>
<proteinExistence type="predicted"/>
<feature type="compositionally biased region" description="Low complexity" evidence="3">
    <location>
        <begin position="1"/>
        <end position="27"/>
    </location>
</feature>
<feature type="region of interest" description="Disordered" evidence="3">
    <location>
        <begin position="1"/>
        <end position="32"/>
    </location>
</feature>
<evidence type="ECO:0000256" key="3">
    <source>
        <dbReference type="SAM" id="MobiDB-lite"/>
    </source>
</evidence>
<dbReference type="InterPro" id="IPR014756">
    <property type="entry name" value="Ig_E-set"/>
</dbReference>